<comment type="subcellular location">
    <subcellularLocation>
        <location evidence="1">Cell membrane</location>
        <topology evidence="1">Multi-pass membrane protein</topology>
    </subcellularLocation>
</comment>
<dbReference type="Pfam" id="PF00482">
    <property type="entry name" value="T2SSF"/>
    <property type="match status" value="1"/>
</dbReference>
<dbReference type="PANTHER" id="PTHR35007">
    <property type="entry name" value="INTEGRAL MEMBRANE PROTEIN-RELATED"/>
    <property type="match status" value="1"/>
</dbReference>
<organism evidence="8 9">
    <name type="scientific">Metapseudomonas lalkuanensis</name>
    <dbReference type="NCBI Taxonomy" id="2604832"/>
    <lineage>
        <taxon>Bacteria</taxon>
        <taxon>Pseudomonadati</taxon>
        <taxon>Pseudomonadota</taxon>
        <taxon>Gammaproteobacteria</taxon>
        <taxon>Pseudomonadales</taxon>
        <taxon>Pseudomonadaceae</taxon>
        <taxon>Metapseudomonas</taxon>
    </lineage>
</organism>
<feature type="transmembrane region" description="Helical" evidence="6">
    <location>
        <begin position="111"/>
        <end position="131"/>
    </location>
</feature>
<feature type="transmembrane region" description="Helical" evidence="6">
    <location>
        <begin position="137"/>
        <end position="161"/>
    </location>
</feature>
<evidence type="ECO:0000259" key="7">
    <source>
        <dbReference type="Pfam" id="PF00482"/>
    </source>
</evidence>
<accession>A0A5J6QNP2</accession>
<keyword evidence="3 6" id="KW-0812">Transmembrane</keyword>
<evidence type="ECO:0000256" key="3">
    <source>
        <dbReference type="ARBA" id="ARBA00022692"/>
    </source>
</evidence>
<sequence>MDYLLGLISGVVGNPELARLVFLAAVALSSVLAVVTFGMLIMGLQSPVQRRLAMIKRGHESLTANQRPVSNLHLLLEQVGRHMGSGEERKTSATRQTLIHAGYRSASAVQVYWAVRLLLPLLMLALSLLALPMLPKLSIALVLLIGAAAAGVGWLAPAIFVERRKEARIGRLRAAFPDALDLMVVCVESGLALPQAIERVAEEMAVSQSELAEELALVNAEVRAGIPSAQALKHLADRTGLEDLRGLVSLLSQSIRFGTSVADTLRIYAEEFRDRRTQAAEERAAKIGTKLVFPLIFCLWPSFFLVAIGPAIIGVFKAFGKM</sequence>
<feature type="transmembrane region" description="Helical" evidence="6">
    <location>
        <begin position="291"/>
        <end position="316"/>
    </location>
</feature>
<gene>
    <name evidence="8" type="ORF">FXN65_18925</name>
</gene>
<reference evidence="8 9" key="1">
    <citation type="submission" date="2019-08" db="EMBL/GenBank/DDBJ databases">
        <title>Whole-genome Sequencing of e-waste polymer degrading bacterium Pseudomonas sp. strain PE08.</title>
        <authorList>
            <person name="Kirdat K."/>
            <person name="Debbarma P."/>
            <person name="Narawade N."/>
            <person name="Suyal D."/>
            <person name="Thorat V."/>
            <person name="Shouche Y."/>
            <person name="Goel R."/>
            <person name="Yadav A."/>
        </authorList>
    </citation>
    <scope>NUCLEOTIDE SEQUENCE [LARGE SCALE GENOMIC DNA]</scope>
    <source>
        <strain evidence="8 9">PE08</strain>
    </source>
</reference>
<keyword evidence="5 6" id="KW-0472">Membrane</keyword>
<proteinExistence type="predicted"/>
<keyword evidence="2" id="KW-1003">Cell membrane</keyword>
<dbReference type="RefSeq" id="WP_151135258.1">
    <property type="nucleotide sequence ID" value="NZ_CP043311.1"/>
</dbReference>
<evidence type="ECO:0000256" key="5">
    <source>
        <dbReference type="ARBA" id="ARBA00023136"/>
    </source>
</evidence>
<evidence type="ECO:0000256" key="1">
    <source>
        <dbReference type="ARBA" id="ARBA00004651"/>
    </source>
</evidence>
<feature type="transmembrane region" description="Helical" evidence="6">
    <location>
        <begin position="20"/>
        <end position="44"/>
    </location>
</feature>
<dbReference type="GO" id="GO:0005886">
    <property type="term" value="C:plasma membrane"/>
    <property type="evidence" value="ECO:0007669"/>
    <property type="project" value="UniProtKB-SubCell"/>
</dbReference>
<feature type="domain" description="Type II secretion system protein GspF" evidence="7">
    <location>
        <begin position="180"/>
        <end position="307"/>
    </location>
</feature>
<dbReference type="EMBL" id="CP043311">
    <property type="protein sequence ID" value="QEY64023.1"/>
    <property type="molecule type" value="Genomic_DNA"/>
</dbReference>
<keyword evidence="9" id="KW-1185">Reference proteome</keyword>
<dbReference type="Proteomes" id="UP000327179">
    <property type="component" value="Chromosome"/>
</dbReference>
<dbReference type="PANTHER" id="PTHR35007:SF2">
    <property type="entry name" value="PILUS ASSEMBLE PROTEIN"/>
    <property type="match status" value="1"/>
</dbReference>
<name>A0A5J6QNP2_9GAMM</name>
<dbReference type="AlphaFoldDB" id="A0A5J6QNP2"/>
<evidence type="ECO:0000256" key="4">
    <source>
        <dbReference type="ARBA" id="ARBA00022989"/>
    </source>
</evidence>
<protein>
    <submittedName>
        <fullName evidence="8">Type II secretion system F family protein</fullName>
    </submittedName>
</protein>
<keyword evidence="4 6" id="KW-1133">Transmembrane helix</keyword>
<evidence type="ECO:0000256" key="6">
    <source>
        <dbReference type="SAM" id="Phobius"/>
    </source>
</evidence>
<evidence type="ECO:0000313" key="8">
    <source>
        <dbReference type="EMBL" id="QEY64023.1"/>
    </source>
</evidence>
<dbReference type="KEGG" id="plal:FXN65_18925"/>
<dbReference type="InterPro" id="IPR018076">
    <property type="entry name" value="T2SS_GspF_dom"/>
</dbReference>
<evidence type="ECO:0000313" key="9">
    <source>
        <dbReference type="Proteomes" id="UP000327179"/>
    </source>
</evidence>
<evidence type="ECO:0000256" key="2">
    <source>
        <dbReference type="ARBA" id="ARBA00022475"/>
    </source>
</evidence>